<name>A0A1V9YJ13_ACHHY</name>
<keyword evidence="12" id="KW-0040">ANK repeat</keyword>
<evidence type="ECO:0000256" key="2">
    <source>
        <dbReference type="ARBA" id="ARBA00022448"/>
    </source>
</evidence>
<dbReference type="Gene3D" id="1.25.40.20">
    <property type="entry name" value="Ankyrin repeat-containing domain"/>
    <property type="match status" value="1"/>
</dbReference>
<evidence type="ECO:0000256" key="4">
    <source>
        <dbReference type="ARBA" id="ARBA00022568"/>
    </source>
</evidence>
<dbReference type="PANTHER" id="PTHR10582:SF2">
    <property type="entry name" value="INACTIVE"/>
    <property type="match status" value="1"/>
</dbReference>
<keyword evidence="4" id="KW-0109">Calcium transport</keyword>
<comment type="caution">
    <text evidence="15">The sequence shown here is derived from an EMBL/GenBank/DDBJ whole genome shotgun (WGS) entry which is preliminary data.</text>
</comment>
<feature type="transmembrane region" description="Helical" evidence="13">
    <location>
        <begin position="335"/>
        <end position="358"/>
    </location>
</feature>
<keyword evidence="7" id="KW-0106">Calcium</keyword>
<keyword evidence="10 13" id="KW-0472">Membrane</keyword>
<accession>A0A1V9YJ13</accession>
<keyword evidence="16" id="KW-1185">Reference proteome</keyword>
<feature type="domain" description="Polycystin cation channel PKD1/PKD2" evidence="14">
    <location>
        <begin position="445"/>
        <end position="587"/>
    </location>
</feature>
<evidence type="ECO:0000313" key="16">
    <source>
        <dbReference type="Proteomes" id="UP000243579"/>
    </source>
</evidence>
<keyword evidence="6" id="KW-0677">Repeat</keyword>
<evidence type="ECO:0000256" key="7">
    <source>
        <dbReference type="ARBA" id="ARBA00022837"/>
    </source>
</evidence>
<keyword evidence="5 13" id="KW-0812">Transmembrane</keyword>
<dbReference type="GO" id="GO:0005216">
    <property type="term" value="F:monoatomic ion channel activity"/>
    <property type="evidence" value="ECO:0007669"/>
    <property type="project" value="InterPro"/>
</dbReference>
<evidence type="ECO:0000256" key="8">
    <source>
        <dbReference type="ARBA" id="ARBA00022989"/>
    </source>
</evidence>
<proteinExistence type="predicted"/>
<dbReference type="Proteomes" id="UP000243579">
    <property type="component" value="Unassembled WGS sequence"/>
</dbReference>
<dbReference type="GO" id="GO:0098703">
    <property type="term" value="P:calcium ion import across plasma membrane"/>
    <property type="evidence" value="ECO:0007669"/>
    <property type="project" value="TreeGrafter"/>
</dbReference>
<keyword evidence="9" id="KW-0406">Ion transport</keyword>
<feature type="transmembrane region" description="Helical" evidence="13">
    <location>
        <begin position="248"/>
        <end position="267"/>
    </location>
</feature>
<evidence type="ECO:0000256" key="9">
    <source>
        <dbReference type="ARBA" id="ARBA00023065"/>
    </source>
</evidence>
<evidence type="ECO:0000256" key="1">
    <source>
        <dbReference type="ARBA" id="ARBA00004651"/>
    </source>
</evidence>
<gene>
    <name evidence="15" type="ORF">ACHHYP_11510</name>
</gene>
<feature type="transmembrane region" description="Helical" evidence="13">
    <location>
        <begin position="415"/>
        <end position="435"/>
    </location>
</feature>
<evidence type="ECO:0000256" key="11">
    <source>
        <dbReference type="ARBA" id="ARBA00023303"/>
    </source>
</evidence>
<evidence type="ECO:0000256" key="6">
    <source>
        <dbReference type="ARBA" id="ARBA00022737"/>
    </source>
</evidence>
<protein>
    <recommendedName>
        <fullName evidence="14">Polycystin cation channel PKD1/PKD2 domain-containing protein</fullName>
    </recommendedName>
</protein>
<dbReference type="PROSITE" id="PS50088">
    <property type="entry name" value="ANK_REPEAT"/>
    <property type="match status" value="1"/>
</dbReference>
<dbReference type="Pfam" id="PF08016">
    <property type="entry name" value="PKD_channel"/>
    <property type="match status" value="1"/>
</dbReference>
<dbReference type="AlphaFoldDB" id="A0A1V9YJ13"/>
<evidence type="ECO:0000256" key="10">
    <source>
        <dbReference type="ARBA" id="ARBA00023136"/>
    </source>
</evidence>
<keyword evidence="2" id="KW-0813">Transport</keyword>
<feature type="transmembrane region" description="Helical" evidence="13">
    <location>
        <begin position="489"/>
        <end position="510"/>
    </location>
</feature>
<feature type="transmembrane region" description="Helical" evidence="13">
    <location>
        <begin position="379"/>
        <end position="400"/>
    </location>
</feature>
<keyword evidence="8 13" id="KW-1133">Transmembrane helix</keyword>
<evidence type="ECO:0000256" key="13">
    <source>
        <dbReference type="SAM" id="Phobius"/>
    </source>
</evidence>
<dbReference type="Pfam" id="PF12796">
    <property type="entry name" value="Ank_2"/>
    <property type="match status" value="1"/>
</dbReference>
<feature type="transmembrane region" description="Helical" evidence="13">
    <location>
        <begin position="197"/>
        <end position="217"/>
    </location>
</feature>
<keyword evidence="3" id="KW-1003">Cell membrane</keyword>
<keyword evidence="11" id="KW-0407">Ion channel</keyword>
<comment type="subcellular location">
    <subcellularLocation>
        <location evidence="1">Cell membrane</location>
        <topology evidence="1">Multi-pass membrane protein</topology>
    </subcellularLocation>
</comment>
<evidence type="ECO:0000259" key="14">
    <source>
        <dbReference type="Pfam" id="PF08016"/>
    </source>
</evidence>
<dbReference type="OrthoDB" id="78158at2759"/>
<evidence type="ECO:0000313" key="15">
    <source>
        <dbReference type="EMBL" id="OQR85709.1"/>
    </source>
</evidence>
<feature type="transmembrane region" description="Helical" evidence="13">
    <location>
        <begin position="447"/>
        <end position="469"/>
    </location>
</feature>
<dbReference type="InterPro" id="IPR013122">
    <property type="entry name" value="PKD1_2_channel"/>
</dbReference>
<organism evidence="15 16">
    <name type="scientific">Achlya hypogyna</name>
    <name type="common">Oomycete</name>
    <name type="synonym">Protoachlya hypogyna</name>
    <dbReference type="NCBI Taxonomy" id="1202772"/>
    <lineage>
        <taxon>Eukaryota</taxon>
        <taxon>Sar</taxon>
        <taxon>Stramenopiles</taxon>
        <taxon>Oomycota</taxon>
        <taxon>Saprolegniomycetes</taxon>
        <taxon>Saprolegniales</taxon>
        <taxon>Achlyaceae</taxon>
        <taxon>Achlya</taxon>
    </lineage>
</organism>
<dbReference type="GO" id="GO:0005886">
    <property type="term" value="C:plasma membrane"/>
    <property type="evidence" value="ECO:0007669"/>
    <property type="project" value="UniProtKB-SubCell"/>
</dbReference>
<dbReference type="InterPro" id="IPR024862">
    <property type="entry name" value="TRPV"/>
</dbReference>
<dbReference type="InterPro" id="IPR036770">
    <property type="entry name" value="Ankyrin_rpt-contain_sf"/>
</dbReference>
<feature type="transmembrane region" description="Helical" evidence="13">
    <location>
        <begin position="311"/>
        <end position="329"/>
    </location>
</feature>
<sequence>MLGSQQSIRHNAVNVVDAKGRTALSRACESGDYATVQKLLLDPLVDINLEDHSGMSPLEYAEKRKHFNCAAIVRNEAHYRASDPNNAFVTHLRAELTVADGADFDERLFRQAIENDPLAASKYLDQFVTTSRYEYHFTQLDEVCGRTNVQRSALYSILNDSGFGDDAKHDCLQHVVLQRVLDIKWELFGARKYYQQLLMYTLLFGSILASITSGFYFEAMISKVQYQEDTAEYQAAATLLSKVPVTSVVWLCSVIFVIFGFVHLRHLKPDKFSKLTRWMYDGQYVCDATFVIPQISVYKAKARAHLFKKTLFWTVVFSGALLGLIFSCEDEAVDILIQLVIGLSTPLYWFSALYFLGLEFKELLGEDPWIYQRRQDASCIGKVFWTFVLVLIVPVTPFLASYRKYYESFTNKLQVVTYSLILGPFVFFQLARIGFKMDDPEVPDFVEDIYLCSGAFIVLSLSMLSLQYLEVNKTAGYLLPIVKDVMGDVWDFLVFYGVFQCGFTCAYYFIFQQKVDGYKTLWASFRATYFVMYGENGVSDFNAKDDTSQTHLLPGPIMHFGFVLRMFHCAVMVVLLLNLLLAMMNKTVDRNWEKLQSRALASYARCILRLETMLGHTGTDYEKLGQISTNVSCVRNPIFTQTVSRRDLTVPKTIELSEQMLADRVAELSSQSASLQQQLALESKKWQTQFKNQVKALQALNQ</sequence>
<feature type="transmembrane region" description="Helical" evidence="13">
    <location>
        <begin position="562"/>
        <end position="584"/>
    </location>
</feature>
<reference evidence="15 16" key="1">
    <citation type="journal article" date="2014" name="Genome Biol. Evol.">
        <title>The secreted proteins of Achlya hypogyna and Thraustotheca clavata identify the ancestral oomycete secretome and reveal gene acquisitions by horizontal gene transfer.</title>
        <authorList>
            <person name="Misner I."/>
            <person name="Blouin N."/>
            <person name="Leonard G."/>
            <person name="Richards T.A."/>
            <person name="Lane C.E."/>
        </authorList>
    </citation>
    <scope>NUCLEOTIDE SEQUENCE [LARGE SCALE GENOMIC DNA]</scope>
    <source>
        <strain evidence="15 16">ATCC 48635</strain>
    </source>
</reference>
<evidence type="ECO:0000256" key="12">
    <source>
        <dbReference type="PROSITE-ProRule" id="PRU00023"/>
    </source>
</evidence>
<dbReference type="PANTHER" id="PTHR10582">
    <property type="entry name" value="TRANSIENT RECEPTOR POTENTIAL ION CHANNEL PROTEIN"/>
    <property type="match status" value="1"/>
</dbReference>
<dbReference type="InterPro" id="IPR002110">
    <property type="entry name" value="Ankyrin_rpt"/>
</dbReference>
<dbReference type="SUPFAM" id="SSF48403">
    <property type="entry name" value="Ankyrin repeat"/>
    <property type="match status" value="1"/>
</dbReference>
<evidence type="ECO:0000256" key="5">
    <source>
        <dbReference type="ARBA" id="ARBA00022692"/>
    </source>
</evidence>
<evidence type="ECO:0000256" key="3">
    <source>
        <dbReference type="ARBA" id="ARBA00022475"/>
    </source>
</evidence>
<dbReference type="EMBL" id="JNBR01001616">
    <property type="protein sequence ID" value="OQR85709.1"/>
    <property type="molecule type" value="Genomic_DNA"/>
</dbReference>
<feature type="repeat" description="ANK" evidence="12">
    <location>
        <begin position="19"/>
        <end position="52"/>
    </location>
</feature>